<name>A0A446BRW1_9PEZI</name>
<accession>A0A446BRW1</accession>
<gene>
    <name evidence="1" type="ORF">TT172_LOCUS7670</name>
</gene>
<sequence length="9" mass="1106">MPPYTRKTI</sequence>
<evidence type="ECO:0000313" key="2">
    <source>
        <dbReference type="Proteomes" id="UP000289323"/>
    </source>
</evidence>
<organism evidence="1 2">
    <name type="scientific">Thermothielavioides terrestris</name>
    <dbReference type="NCBI Taxonomy" id="2587410"/>
    <lineage>
        <taxon>Eukaryota</taxon>
        <taxon>Fungi</taxon>
        <taxon>Dikarya</taxon>
        <taxon>Ascomycota</taxon>
        <taxon>Pezizomycotina</taxon>
        <taxon>Sordariomycetes</taxon>
        <taxon>Sordariomycetidae</taxon>
        <taxon>Sordariales</taxon>
        <taxon>Chaetomiaceae</taxon>
        <taxon>Thermothielavioides</taxon>
    </lineage>
</organism>
<protein>
    <submittedName>
        <fullName evidence="1">09c8108f-5d34-442b-8e21-7520750b0fdf</fullName>
    </submittedName>
</protein>
<dbReference type="EMBL" id="OUUZ01000015">
    <property type="protein sequence ID" value="SPQ25251.1"/>
    <property type="molecule type" value="Genomic_DNA"/>
</dbReference>
<dbReference type="Proteomes" id="UP000289323">
    <property type="component" value="Unassembled WGS sequence"/>
</dbReference>
<proteinExistence type="predicted"/>
<evidence type="ECO:0000313" key="1">
    <source>
        <dbReference type="EMBL" id="SPQ25251.1"/>
    </source>
</evidence>
<reference evidence="1 2" key="1">
    <citation type="submission" date="2018-04" db="EMBL/GenBank/DDBJ databases">
        <authorList>
            <person name="Huttner S."/>
            <person name="Dainat J."/>
        </authorList>
    </citation>
    <scope>NUCLEOTIDE SEQUENCE [LARGE SCALE GENOMIC DNA]</scope>
</reference>